<name>A0ACB7VA41_DIOAL</name>
<gene>
    <name evidence="1" type="ORF">IHE45_10G033500</name>
</gene>
<proteinExistence type="predicted"/>
<accession>A0ACB7VA41</accession>
<reference evidence="2" key="1">
    <citation type="journal article" date="2022" name="Nat. Commun.">
        <title>Chromosome evolution and the genetic basis of agronomically important traits in greater yam.</title>
        <authorList>
            <person name="Bredeson J.V."/>
            <person name="Lyons J.B."/>
            <person name="Oniyinde I.O."/>
            <person name="Okereke N.R."/>
            <person name="Kolade O."/>
            <person name="Nnabue I."/>
            <person name="Nwadili C.O."/>
            <person name="Hribova E."/>
            <person name="Parker M."/>
            <person name="Nwogha J."/>
            <person name="Shu S."/>
            <person name="Carlson J."/>
            <person name="Kariba R."/>
            <person name="Muthemba S."/>
            <person name="Knop K."/>
            <person name="Barton G.J."/>
            <person name="Sherwood A.V."/>
            <person name="Lopez-Montes A."/>
            <person name="Asiedu R."/>
            <person name="Jamnadass R."/>
            <person name="Muchugi A."/>
            <person name="Goodstein D."/>
            <person name="Egesi C.N."/>
            <person name="Featherston J."/>
            <person name="Asfaw A."/>
            <person name="Simpson G.G."/>
            <person name="Dolezel J."/>
            <person name="Hendre P.S."/>
            <person name="Van Deynze A."/>
            <person name="Kumar P.L."/>
            <person name="Obidiegwu J.E."/>
            <person name="Bhattacharjee R."/>
            <person name="Rokhsar D.S."/>
        </authorList>
    </citation>
    <scope>NUCLEOTIDE SEQUENCE [LARGE SCALE GENOMIC DNA]</scope>
    <source>
        <strain evidence="2">cv. TDa95/00328</strain>
    </source>
</reference>
<sequence length="63" mass="7145">MKHNTKLKDEEGYLAFALVKKVTGEAIKHSVGATQPINVCSIRWYMTLMLLTLTDLHNDKKEA</sequence>
<comment type="caution">
    <text evidence="1">The sequence shown here is derived from an EMBL/GenBank/DDBJ whole genome shotgun (WGS) entry which is preliminary data.</text>
</comment>
<dbReference type="EMBL" id="CM037020">
    <property type="protein sequence ID" value="KAH7670536.1"/>
    <property type="molecule type" value="Genomic_DNA"/>
</dbReference>
<evidence type="ECO:0000313" key="2">
    <source>
        <dbReference type="Proteomes" id="UP000827976"/>
    </source>
</evidence>
<organism evidence="1 2">
    <name type="scientific">Dioscorea alata</name>
    <name type="common">Purple yam</name>
    <dbReference type="NCBI Taxonomy" id="55571"/>
    <lineage>
        <taxon>Eukaryota</taxon>
        <taxon>Viridiplantae</taxon>
        <taxon>Streptophyta</taxon>
        <taxon>Embryophyta</taxon>
        <taxon>Tracheophyta</taxon>
        <taxon>Spermatophyta</taxon>
        <taxon>Magnoliopsida</taxon>
        <taxon>Liliopsida</taxon>
        <taxon>Dioscoreales</taxon>
        <taxon>Dioscoreaceae</taxon>
        <taxon>Dioscorea</taxon>
    </lineage>
</organism>
<dbReference type="Proteomes" id="UP000827976">
    <property type="component" value="Chromosome 10"/>
</dbReference>
<protein>
    <submittedName>
        <fullName evidence="1">Uncharacterized protein</fullName>
    </submittedName>
</protein>
<keyword evidence="2" id="KW-1185">Reference proteome</keyword>
<evidence type="ECO:0000313" key="1">
    <source>
        <dbReference type="EMBL" id="KAH7670536.1"/>
    </source>
</evidence>